<organism evidence="3 4">
    <name type="scientific">Chryseobacterium geocarposphaerae</name>
    <dbReference type="NCBI Taxonomy" id="1416776"/>
    <lineage>
        <taxon>Bacteria</taxon>
        <taxon>Pseudomonadati</taxon>
        <taxon>Bacteroidota</taxon>
        <taxon>Flavobacteriia</taxon>
        <taxon>Flavobacteriales</taxon>
        <taxon>Weeksellaceae</taxon>
        <taxon>Chryseobacterium group</taxon>
        <taxon>Chryseobacterium</taxon>
    </lineage>
</organism>
<comment type="caution">
    <text evidence="3">The sequence shown here is derived from an EMBL/GenBank/DDBJ whole genome shotgun (WGS) entry which is preliminary data.</text>
</comment>
<protein>
    <recommendedName>
        <fullName evidence="5">Transmembrane protein</fullName>
    </recommendedName>
</protein>
<evidence type="ECO:0008006" key="5">
    <source>
        <dbReference type="Google" id="ProtNLM"/>
    </source>
</evidence>
<evidence type="ECO:0000313" key="2">
    <source>
        <dbReference type="EMBL" id="PJJ66420.1"/>
    </source>
</evidence>
<keyword evidence="4" id="KW-1185">Reference proteome</keyword>
<proteinExistence type="predicted"/>
<feature type="transmembrane region" description="Helical" evidence="1">
    <location>
        <begin position="40"/>
        <end position="58"/>
    </location>
</feature>
<dbReference type="RefSeq" id="WP_100375218.1">
    <property type="nucleotide sequence ID" value="NZ_PGFD01000001.1"/>
</dbReference>
<feature type="transmembrane region" description="Helical" evidence="1">
    <location>
        <begin position="132"/>
        <end position="152"/>
    </location>
</feature>
<evidence type="ECO:0000313" key="4">
    <source>
        <dbReference type="Proteomes" id="UP000228740"/>
    </source>
</evidence>
<sequence length="165" mass="18124">MGLSNLGIFHTVIGIIAIISAIISLIKSGKINLDTLAGKIYFYFTLISSLTALGLSSVKGVNPGHILALLIVMLISVAYILYVRKKGNNGYRLIENFFLSFSFFLSLIPTVNETFSRVPVGNPIASGPKDPIIGTTILFIFVLFIIGSILQFRKQKRINKNYITP</sequence>
<dbReference type="Proteomes" id="UP000228740">
    <property type="component" value="Unassembled WGS sequence"/>
</dbReference>
<accession>A0A2M9C6H2</accession>
<dbReference type="EMBL" id="PGFD01000001">
    <property type="protein sequence ID" value="PJJ66448.1"/>
    <property type="molecule type" value="Genomic_DNA"/>
</dbReference>
<evidence type="ECO:0000313" key="3">
    <source>
        <dbReference type="EMBL" id="PJJ66448.1"/>
    </source>
</evidence>
<gene>
    <name evidence="2" type="ORF">CLV73_0403</name>
    <name evidence="3" type="ORF">CLV73_0432</name>
</gene>
<keyword evidence="1" id="KW-1133">Transmembrane helix</keyword>
<feature type="transmembrane region" description="Helical" evidence="1">
    <location>
        <begin position="94"/>
        <end position="112"/>
    </location>
</feature>
<feature type="transmembrane region" description="Helical" evidence="1">
    <location>
        <begin position="64"/>
        <end position="82"/>
    </location>
</feature>
<keyword evidence="1" id="KW-0472">Membrane</keyword>
<evidence type="ECO:0000256" key="1">
    <source>
        <dbReference type="SAM" id="Phobius"/>
    </source>
</evidence>
<name>A0A2M9C6H2_9FLAO</name>
<reference evidence="3 4" key="1">
    <citation type="submission" date="2017-11" db="EMBL/GenBank/DDBJ databases">
        <title>Genomic Encyclopedia of Archaeal and Bacterial Type Strains, Phase II (KMG-II): From Individual Species to Whole Genera.</title>
        <authorList>
            <person name="Goeker M."/>
        </authorList>
    </citation>
    <scope>NUCLEOTIDE SEQUENCE [LARGE SCALE GENOMIC DNA]</scope>
    <source>
        <strain evidence="3 4">DSM 27617</strain>
    </source>
</reference>
<dbReference type="OrthoDB" id="713921at2"/>
<dbReference type="EMBL" id="PGFD01000001">
    <property type="protein sequence ID" value="PJJ66420.1"/>
    <property type="molecule type" value="Genomic_DNA"/>
</dbReference>
<feature type="transmembrane region" description="Helical" evidence="1">
    <location>
        <begin position="6"/>
        <end position="28"/>
    </location>
</feature>
<keyword evidence="1" id="KW-0812">Transmembrane</keyword>
<dbReference type="AlphaFoldDB" id="A0A2M9C6H2"/>